<name>A0A1V6T439_9EURO</name>
<dbReference type="EMBL" id="MLQL01000015">
    <property type="protein sequence ID" value="OQE20911.1"/>
    <property type="molecule type" value="Genomic_DNA"/>
</dbReference>
<sequence>MRDWDHFIKQTPLFLKPDEIATVGEEKPWSRSPVGGLPRLSALLTSATLTPVSVSDMEYELLAWGPPSARQGWLCHPPPAASPGHVHPIHSNFWSVCGGIVERFGEEDNSESEGQDWWLNQNEILTVTASQVSVSEPLDAYSWIWEEWGLTIPITPEDYYVVAVEANANLTLVHRESGELILFAPDHAFEGVTILPGCPDRSLFIIDKIPDLASWIEDCVQKSFTQH</sequence>
<protein>
    <submittedName>
        <fullName evidence="1">Uncharacterized protein</fullName>
    </submittedName>
</protein>
<keyword evidence="2" id="KW-1185">Reference proteome</keyword>
<evidence type="ECO:0000313" key="2">
    <source>
        <dbReference type="Proteomes" id="UP000191342"/>
    </source>
</evidence>
<dbReference type="Proteomes" id="UP000191342">
    <property type="component" value="Unassembled WGS sequence"/>
</dbReference>
<reference evidence="2" key="1">
    <citation type="journal article" date="2017" name="Nat. Microbiol.">
        <title>Global analysis of biosynthetic gene clusters reveals vast potential of secondary metabolite production in Penicillium species.</title>
        <authorList>
            <person name="Nielsen J.C."/>
            <person name="Grijseels S."/>
            <person name="Prigent S."/>
            <person name="Ji B."/>
            <person name="Dainat J."/>
            <person name="Nielsen K.F."/>
            <person name="Frisvad J.C."/>
            <person name="Workman M."/>
            <person name="Nielsen J."/>
        </authorList>
    </citation>
    <scope>NUCLEOTIDE SEQUENCE [LARGE SCALE GENOMIC DNA]</scope>
    <source>
        <strain evidence="2">IBT 14082</strain>
    </source>
</reference>
<comment type="caution">
    <text evidence="1">The sequence shown here is derived from an EMBL/GenBank/DDBJ whole genome shotgun (WGS) entry which is preliminary data.</text>
</comment>
<organism evidence="1 2">
    <name type="scientific">Penicillium flavigenum</name>
    <dbReference type="NCBI Taxonomy" id="254877"/>
    <lineage>
        <taxon>Eukaryota</taxon>
        <taxon>Fungi</taxon>
        <taxon>Dikarya</taxon>
        <taxon>Ascomycota</taxon>
        <taxon>Pezizomycotina</taxon>
        <taxon>Eurotiomycetes</taxon>
        <taxon>Eurotiomycetidae</taxon>
        <taxon>Eurotiales</taxon>
        <taxon>Aspergillaceae</taxon>
        <taxon>Penicillium</taxon>
    </lineage>
</organism>
<gene>
    <name evidence="1" type="ORF">PENFLA_c015G02235</name>
</gene>
<dbReference type="OrthoDB" id="4280131at2759"/>
<evidence type="ECO:0000313" key="1">
    <source>
        <dbReference type="EMBL" id="OQE20911.1"/>
    </source>
</evidence>
<proteinExistence type="predicted"/>
<accession>A0A1V6T439</accession>
<dbReference type="AlphaFoldDB" id="A0A1V6T439"/>